<dbReference type="FunFam" id="3.40.50.12230:FF:000001">
    <property type="entry name" value="Methionyl-tRNA formyltransferase"/>
    <property type="match status" value="1"/>
</dbReference>
<evidence type="ECO:0000256" key="5">
    <source>
        <dbReference type="HAMAP-Rule" id="MF_00182"/>
    </source>
</evidence>
<name>A0A2N0XAB2_9CORY</name>
<feature type="domain" description="Formyl transferase N-terminal" evidence="6">
    <location>
        <begin position="1"/>
        <end position="184"/>
    </location>
</feature>
<dbReference type="Gene3D" id="3.40.50.12230">
    <property type="match status" value="1"/>
</dbReference>
<evidence type="ECO:0000259" key="6">
    <source>
        <dbReference type="Pfam" id="PF00551"/>
    </source>
</evidence>
<evidence type="ECO:0000256" key="3">
    <source>
        <dbReference type="ARBA" id="ARBA00022679"/>
    </source>
</evidence>
<protein>
    <recommendedName>
        <fullName evidence="2 5">Methionyl-tRNA formyltransferase</fullName>
        <ecNumber evidence="2 5">2.1.2.9</ecNumber>
    </recommendedName>
</protein>
<feature type="domain" description="Formyl transferase C-terminal" evidence="7">
    <location>
        <begin position="207"/>
        <end position="305"/>
    </location>
</feature>
<dbReference type="STRING" id="1121365.GCA_000375365_01601"/>
<gene>
    <name evidence="5" type="primary">fmt</name>
    <name evidence="8" type="ORF">CXB45_00320</name>
</gene>
<dbReference type="Pfam" id="PF02911">
    <property type="entry name" value="Formyl_trans_C"/>
    <property type="match status" value="1"/>
</dbReference>
<organism evidence="8 9">
    <name type="scientific">Corynebacterium mastitidis</name>
    <dbReference type="NCBI Taxonomy" id="161890"/>
    <lineage>
        <taxon>Bacteria</taxon>
        <taxon>Bacillati</taxon>
        <taxon>Actinomycetota</taxon>
        <taxon>Actinomycetes</taxon>
        <taxon>Mycobacteriales</taxon>
        <taxon>Corynebacteriaceae</taxon>
        <taxon>Corynebacterium</taxon>
    </lineage>
</organism>
<dbReference type="PANTHER" id="PTHR11138">
    <property type="entry name" value="METHIONYL-TRNA FORMYLTRANSFERASE"/>
    <property type="match status" value="1"/>
</dbReference>
<dbReference type="CDD" id="cd08646">
    <property type="entry name" value="FMT_core_Met-tRNA-FMT_N"/>
    <property type="match status" value="1"/>
</dbReference>
<dbReference type="PANTHER" id="PTHR11138:SF5">
    <property type="entry name" value="METHIONYL-TRNA FORMYLTRANSFERASE, MITOCHONDRIAL"/>
    <property type="match status" value="1"/>
</dbReference>
<evidence type="ECO:0000313" key="9">
    <source>
        <dbReference type="Proteomes" id="UP000233249"/>
    </source>
</evidence>
<dbReference type="CDD" id="cd08704">
    <property type="entry name" value="Met_tRNA_FMT_C"/>
    <property type="match status" value="1"/>
</dbReference>
<comment type="function">
    <text evidence="5">Attaches a formyl group to the free amino group of methionyl-tRNA(fMet). The formyl group appears to play a dual role in the initiator identity of N-formylmethionyl-tRNA by promoting its recognition by IF2 and preventing the misappropriation of this tRNA by the elongation apparatus.</text>
</comment>
<dbReference type="Proteomes" id="UP000233249">
    <property type="component" value="Unassembled WGS sequence"/>
</dbReference>
<evidence type="ECO:0000256" key="1">
    <source>
        <dbReference type="ARBA" id="ARBA00010699"/>
    </source>
</evidence>
<dbReference type="GO" id="GO:0005829">
    <property type="term" value="C:cytosol"/>
    <property type="evidence" value="ECO:0007669"/>
    <property type="project" value="TreeGrafter"/>
</dbReference>
<dbReference type="HAMAP" id="MF_00182">
    <property type="entry name" value="Formyl_trans"/>
    <property type="match status" value="1"/>
</dbReference>
<dbReference type="InterPro" id="IPR036477">
    <property type="entry name" value="Formyl_transf_N_sf"/>
</dbReference>
<dbReference type="SUPFAM" id="SSF50486">
    <property type="entry name" value="FMT C-terminal domain-like"/>
    <property type="match status" value="1"/>
</dbReference>
<dbReference type="InterPro" id="IPR005793">
    <property type="entry name" value="Formyl_trans_C"/>
</dbReference>
<dbReference type="GO" id="GO:0004479">
    <property type="term" value="F:methionyl-tRNA formyltransferase activity"/>
    <property type="evidence" value="ECO:0007669"/>
    <property type="project" value="UniProtKB-UniRule"/>
</dbReference>
<keyword evidence="4 5" id="KW-0648">Protein biosynthesis</keyword>
<dbReference type="OrthoDB" id="9802815at2"/>
<dbReference type="InterPro" id="IPR002376">
    <property type="entry name" value="Formyl_transf_N"/>
</dbReference>
<accession>A0A2N0XAB2</accession>
<evidence type="ECO:0000256" key="2">
    <source>
        <dbReference type="ARBA" id="ARBA00012261"/>
    </source>
</evidence>
<comment type="similarity">
    <text evidence="1 5">Belongs to the Fmt family.</text>
</comment>
<dbReference type="InterPro" id="IPR005794">
    <property type="entry name" value="Fmt"/>
</dbReference>
<dbReference type="RefSeq" id="WP_101172675.1">
    <property type="nucleotide sequence ID" value="NZ_JAKRKB010000001.1"/>
</dbReference>
<dbReference type="NCBIfam" id="TIGR00460">
    <property type="entry name" value="fmt"/>
    <property type="match status" value="1"/>
</dbReference>
<keyword evidence="3 5" id="KW-0808">Transferase</keyword>
<evidence type="ECO:0000313" key="8">
    <source>
        <dbReference type="EMBL" id="PKF69648.1"/>
    </source>
</evidence>
<comment type="catalytic activity">
    <reaction evidence="5">
        <text>L-methionyl-tRNA(fMet) + (6R)-10-formyltetrahydrofolate = N-formyl-L-methionyl-tRNA(fMet) + (6S)-5,6,7,8-tetrahydrofolate + H(+)</text>
        <dbReference type="Rhea" id="RHEA:24380"/>
        <dbReference type="Rhea" id="RHEA-COMP:9952"/>
        <dbReference type="Rhea" id="RHEA-COMP:9953"/>
        <dbReference type="ChEBI" id="CHEBI:15378"/>
        <dbReference type="ChEBI" id="CHEBI:57453"/>
        <dbReference type="ChEBI" id="CHEBI:78530"/>
        <dbReference type="ChEBI" id="CHEBI:78844"/>
        <dbReference type="ChEBI" id="CHEBI:195366"/>
        <dbReference type="EC" id="2.1.2.9"/>
    </reaction>
</comment>
<dbReference type="InterPro" id="IPR041711">
    <property type="entry name" value="Met-tRNA-FMT_N"/>
</dbReference>
<feature type="binding site" evidence="5">
    <location>
        <begin position="114"/>
        <end position="117"/>
    </location>
    <ligand>
        <name>(6S)-5,6,7,8-tetrahydrofolate</name>
        <dbReference type="ChEBI" id="CHEBI:57453"/>
    </ligand>
</feature>
<evidence type="ECO:0000259" key="7">
    <source>
        <dbReference type="Pfam" id="PF02911"/>
    </source>
</evidence>
<sequence length="314" mass="33816">MKIVFAGTPEPAVVALQALIESRHEVLAVITRPDAPRGRGRSLRPSPVKELAARHGIEVLTPATLAADAPDGRELRRRLRELAPQAIPVVAYGNLITPDLLNAAPHGWVNLHFSLLPAWRGAAPVQAAIRAGDRVTGATTFRIDEGLDTGGVLASRNEEIRAHDTADDLLTRLAHRGAELLVDTMTGLESGTLRPVPQEGEASYAPKIATEDARVEWSAPAEQIARAIRAYTPGPGAWTTRDGQRYKLAPVEIPLDSEVNALGPGRVAASKREVLVGTGTRPVRLTRIQPPGKRMMDAADWARGTRIEEGECFL</sequence>
<comment type="caution">
    <text evidence="8">The sequence shown here is derived from an EMBL/GenBank/DDBJ whole genome shotgun (WGS) entry which is preliminary data.</text>
</comment>
<reference evidence="8 9" key="1">
    <citation type="submission" date="2017-12" db="EMBL/GenBank/DDBJ databases">
        <title>Corynebacterium mastitidis 16-1433 Genome.</title>
        <authorList>
            <person name="Gulvik C.A."/>
        </authorList>
    </citation>
    <scope>NUCLEOTIDE SEQUENCE [LARGE SCALE GENOMIC DNA]</scope>
    <source>
        <strain evidence="8 9">16-1433</strain>
    </source>
</reference>
<dbReference type="InterPro" id="IPR011034">
    <property type="entry name" value="Formyl_transferase-like_C_sf"/>
</dbReference>
<dbReference type="EC" id="2.1.2.9" evidence="2 5"/>
<dbReference type="EMBL" id="PJAF01000001">
    <property type="protein sequence ID" value="PKF69648.1"/>
    <property type="molecule type" value="Genomic_DNA"/>
</dbReference>
<evidence type="ECO:0000256" key="4">
    <source>
        <dbReference type="ARBA" id="ARBA00022917"/>
    </source>
</evidence>
<proteinExistence type="inferred from homology"/>
<dbReference type="InterPro" id="IPR044135">
    <property type="entry name" value="Met-tRNA-FMT_C"/>
</dbReference>
<dbReference type="Pfam" id="PF00551">
    <property type="entry name" value="Formyl_trans_N"/>
    <property type="match status" value="1"/>
</dbReference>
<dbReference type="SUPFAM" id="SSF53328">
    <property type="entry name" value="Formyltransferase"/>
    <property type="match status" value="1"/>
</dbReference>
<dbReference type="AlphaFoldDB" id="A0A2N0XAB2"/>